<dbReference type="PANTHER" id="PTHR34477:SF1">
    <property type="entry name" value="UPF0213 PROTEIN YHBQ"/>
    <property type="match status" value="1"/>
</dbReference>
<dbReference type="InterPro" id="IPR050190">
    <property type="entry name" value="UPF0213_domain"/>
</dbReference>
<gene>
    <name evidence="3" type="ORF">DF185_14585</name>
</gene>
<proteinExistence type="inferred from homology"/>
<comment type="similarity">
    <text evidence="1">Belongs to the UPF0213 family.</text>
</comment>
<dbReference type="OrthoDB" id="677560at2"/>
<dbReference type="SUPFAM" id="SSF82771">
    <property type="entry name" value="GIY-YIG endonuclease"/>
    <property type="match status" value="1"/>
</dbReference>
<dbReference type="PANTHER" id="PTHR34477">
    <property type="entry name" value="UPF0213 PROTEIN YHBQ"/>
    <property type="match status" value="1"/>
</dbReference>
<organism evidence="3 4">
    <name type="scientific">Marinifilum breve</name>
    <dbReference type="NCBI Taxonomy" id="2184082"/>
    <lineage>
        <taxon>Bacteria</taxon>
        <taxon>Pseudomonadati</taxon>
        <taxon>Bacteroidota</taxon>
        <taxon>Bacteroidia</taxon>
        <taxon>Marinilabiliales</taxon>
        <taxon>Marinifilaceae</taxon>
    </lineage>
</organism>
<evidence type="ECO:0000313" key="3">
    <source>
        <dbReference type="EMBL" id="PXX99101.1"/>
    </source>
</evidence>
<dbReference type="Pfam" id="PF01541">
    <property type="entry name" value="GIY-YIG"/>
    <property type="match status" value="1"/>
</dbReference>
<evidence type="ECO:0000259" key="2">
    <source>
        <dbReference type="PROSITE" id="PS50164"/>
    </source>
</evidence>
<dbReference type="Proteomes" id="UP000248079">
    <property type="component" value="Unassembled WGS sequence"/>
</dbReference>
<dbReference type="AlphaFoldDB" id="A0A2V3ZW16"/>
<dbReference type="PROSITE" id="PS50164">
    <property type="entry name" value="GIY_YIG"/>
    <property type="match status" value="1"/>
</dbReference>
<evidence type="ECO:0000313" key="4">
    <source>
        <dbReference type="Proteomes" id="UP000248079"/>
    </source>
</evidence>
<dbReference type="InterPro" id="IPR035901">
    <property type="entry name" value="GIY-YIG_endonuc_sf"/>
</dbReference>
<name>A0A2V3ZW16_9BACT</name>
<dbReference type="RefSeq" id="WP_110361496.1">
    <property type="nucleotide sequence ID" value="NZ_QFLI01000006.1"/>
</dbReference>
<feature type="domain" description="GIY-YIG" evidence="2">
    <location>
        <begin position="1"/>
        <end position="76"/>
    </location>
</feature>
<dbReference type="CDD" id="cd10449">
    <property type="entry name" value="GIY-YIG_SLX1_like"/>
    <property type="match status" value="1"/>
</dbReference>
<comment type="caution">
    <text evidence="3">The sequence shown here is derived from an EMBL/GenBank/DDBJ whole genome shotgun (WGS) entry which is preliminary data.</text>
</comment>
<dbReference type="InterPro" id="IPR000305">
    <property type="entry name" value="GIY-YIG_endonuc"/>
</dbReference>
<keyword evidence="4" id="KW-1185">Reference proteome</keyword>
<sequence>MSYFVYILRSKRTERYYIGYTADITCRLEKHNAGSTTSTRSGRPWELVYYEEFHEKKQAILREKEIKKKKSRVYIEALINSCSSSVG</sequence>
<protein>
    <recommendedName>
        <fullName evidence="2">GIY-YIG domain-containing protein</fullName>
    </recommendedName>
</protein>
<accession>A0A2V3ZW16</accession>
<evidence type="ECO:0000256" key="1">
    <source>
        <dbReference type="ARBA" id="ARBA00007435"/>
    </source>
</evidence>
<reference evidence="3 4" key="1">
    <citation type="submission" date="2018-05" db="EMBL/GenBank/DDBJ databases">
        <title>Marinifilum breve JC075T sp. nov., a marine bacterium isolated from Yongle Blue Hole in the South China Sea.</title>
        <authorList>
            <person name="Fu T."/>
        </authorList>
    </citation>
    <scope>NUCLEOTIDE SEQUENCE [LARGE SCALE GENOMIC DNA]</scope>
    <source>
        <strain evidence="3 4">JC075</strain>
    </source>
</reference>
<dbReference type="EMBL" id="QFLI01000006">
    <property type="protein sequence ID" value="PXX99101.1"/>
    <property type="molecule type" value="Genomic_DNA"/>
</dbReference>
<dbReference type="Gene3D" id="3.40.1440.10">
    <property type="entry name" value="GIY-YIG endonuclease"/>
    <property type="match status" value="1"/>
</dbReference>